<evidence type="ECO:0000256" key="1">
    <source>
        <dbReference type="SAM" id="SignalP"/>
    </source>
</evidence>
<evidence type="ECO:0000313" key="3">
    <source>
        <dbReference type="Proteomes" id="UP000192756"/>
    </source>
</evidence>
<reference evidence="3" key="1">
    <citation type="submission" date="2017-04" db="EMBL/GenBank/DDBJ databases">
        <authorList>
            <person name="Varghese N."/>
            <person name="Submissions S."/>
        </authorList>
    </citation>
    <scope>NUCLEOTIDE SEQUENCE [LARGE SCALE GENOMIC DNA]</scope>
    <source>
        <strain evidence="3">DSM 12126</strain>
    </source>
</reference>
<protein>
    <submittedName>
        <fullName evidence="2">Uncharacterized protein</fullName>
    </submittedName>
</protein>
<proteinExistence type="predicted"/>
<gene>
    <name evidence="2" type="ORF">SAMN04488524_2540</name>
</gene>
<evidence type="ECO:0000313" key="2">
    <source>
        <dbReference type="EMBL" id="SMC74937.1"/>
    </source>
</evidence>
<keyword evidence="1" id="KW-0732">Signal</keyword>
<feature type="chain" id="PRO_5013184573" evidence="1">
    <location>
        <begin position="19"/>
        <end position="320"/>
    </location>
</feature>
<dbReference type="AlphaFoldDB" id="A0A1W2BPS6"/>
<keyword evidence="3" id="KW-1185">Reference proteome</keyword>
<dbReference type="RefSeq" id="WP_084239049.1">
    <property type="nucleotide sequence ID" value="NZ_FWXT01000001.1"/>
</dbReference>
<feature type="signal peptide" evidence="1">
    <location>
        <begin position="1"/>
        <end position="18"/>
    </location>
</feature>
<dbReference type="EMBL" id="FWXT01000001">
    <property type="protein sequence ID" value="SMC74937.1"/>
    <property type="molecule type" value="Genomic_DNA"/>
</dbReference>
<dbReference type="OrthoDB" id="680331at2"/>
<sequence length="320" mass="34822">MKKIYTLILAVSSLAATAQNTFPTSGNAGIGILNPTEKLDVRGNIYWDGFNSGNPRAVKIGYSGGNYGGIGYNLDFTTSTGVFNRPLNDYSSYLELWNGGFRFFGTNNFGSASNIGLGSGSQDLSLRAIISREGNMGVGTDNPLQKFVVSNSGTDGFEVYVNHPGIIGLQAYNRTALNYSKMQFDASQFAFNNGNVGIGTTDPKGYKLAVAGNMIAESVKVSLQGTWPDYVFAKDYELPTLQETEKHIKDKGHLPGIPSAAEVKANGLDLGEMNAKLLQKIEELTLHLIEKDKELSLEKQARKDQEKRLQKLESIVLNNK</sequence>
<dbReference type="Proteomes" id="UP000192756">
    <property type="component" value="Unassembled WGS sequence"/>
</dbReference>
<organism evidence="2 3">
    <name type="scientific">Pedobacter africanus</name>
    <dbReference type="NCBI Taxonomy" id="151894"/>
    <lineage>
        <taxon>Bacteria</taxon>
        <taxon>Pseudomonadati</taxon>
        <taxon>Bacteroidota</taxon>
        <taxon>Sphingobacteriia</taxon>
        <taxon>Sphingobacteriales</taxon>
        <taxon>Sphingobacteriaceae</taxon>
        <taxon>Pedobacter</taxon>
    </lineage>
</organism>
<name>A0A1W2BPS6_9SPHI</name>
<dbReference type="STRING" id="151894.SAMN04488524_2540"/>
<accession>A0A1W2BPS6</accession>